<evidence type="ECO:0000313" key="11">
    <source>
        <dbReference type="EMBL" id="VEN58636.1"/>
    </source>
</evidence>
<keyword evidence="12" id="KW-1185">Reference proteome</keyword>
<sequence length="127" mass="14740">MQMDKSAIRNFKDFLQMYNRMTEMCFSRCVDNINSRKLDDQEIECVEDCSMKFVKYNNRLMQNFVVAQQEVVSKRVAEVEAQQQLQNESNGQQQSAGVTDMSAMAEIETSDASQNQIETAKSEMVWR</sequence>
<evidence type="ECO:0000256" key="7">
    <source>
        <dbReference type="ARBA" id="ARBA00023157"/>
    </source>
</evidence>
<dbReference type="InterPro" id="IPR004217">
    <property type="entry name" value="Tim10-like"/>
</dbReference>
<comment type="domain">
    <text evidence="8">The twin CX3C motif contains 4 conserved Cys residues that form 2 disulfide bonds in the mitochondrial intermembrane space.</text>
</comment>
<feature type="domain" description="Tim10-like" evidence="10">
    <location>
        <begin position="7"/>
        <end position="64"/>
    </location>
</feature>
<keyword evidence="1 8" id="KW-0813">Transport</keyword>
<dbReference type="SUPFAM" id="SSF144122">
    <property type="entry name" value="Tim10-like"/>
    <property type="match status" value="1"/>
</dbReference>
<dbReference type="OrthoDB" id="1551503at2759"/>
<keyword evidence="4 8" id="KW-0653">Protein transport</keyword>
<evidence type="ECO:0000256" key="2">
    <source>
        <dbReference type="ARBA" id="ARBA00022723"/>
    </source>
</evidence>
<evidence type="ECO:0000256" key="9">
    <source>
        <dbReference type="SAM" id="MobiDB-lite"/>
    </source>
</evidence>
<keyword evidence="3" id="KW-0862">Zinc</keyword>
<reference evidence="11 12" key="1">
    <citation type="submission" date="2019-01" db="EMBL/GenBank/DDBJ databases">
        <authorList>
            <person name="Sayadi A."/>
        </authorList>
    </citation>
    <scope>NUCLEOTIDE SEQUENCE [LARGE SCALE GENOMIC DNA]</scope>
</reference>
<dbReference type="Gene3D" id="1.10.287.810">
    <property type="entry name" value="Mitochondrial import inner membrane translocase subunit tim13 like domains"/>
    <property type="match status" value="1"/>
</dbReference>
<dbReference type="GO" id="GO:0046872">
    <property type="term" value="F:metal ion binding"/>
    <property type="evidence" value="ECO:0007669"/>
    <property type="project" value="UniProtKB-KW"/>
</dbReference>
<comment type="similarity">
    <text evidence="8">Belongs to the small Tim family.</text>
</comment>
<gene>
    <name evidence="11" type="ORF">CALMAC_LOCUS16945</name>
</gene>
<dbReference type="InterPro" id="IPR050673">
    <property type="entry name" value="Mito_inner_translocase_sub"/>
</dbReference>
<evidence type="ECO:0000256" key="8">
    <source>
        <dbReference type="RuleBase" id="RU367043"/>
    </source>
</evidence>
<organism evidence="11 12">
    <name type="scientific">Callosobruchus maculatus</name>
    <name type="common">Southern cowpea weevil</name>
    <name type="synonym">Pulse bruchid</name>
    <dbReference type="NCBI Taxonomy" id="64391"/>
    <lineage>
        <taxon>Eukaryota</taxon>
        <taxon>Metazoa</taxon>
        <taxon>Ecdysozoa</taxon>
        <taxon>Arthropoda</taxon>
        <taxon>Hexapoda</taxon>
        <taxon>Insecta</taxon>
        <taxon>Pterygota</taxon>
        <taxon>Neoptera</taxon>
        <taxon>Endopterygota</taxon>
        <taxon>Coleoptera</taxon>
        <taxon>Polyphaga</taxon>
        <taxon>Cucujiformia</taxon>
        <taxon>Chrysomeloidea</taxon>
        <taxon>Chrysomelidae</taxon>
        <taxon>Bruchinae</taxon>
        <taxon>Bruchini</taxon>
        <taxon>Callosobruchus</taxon>
    </lineage>
</organism>
<dbReference type="AlphaFoldDB" id="A0A653DFK7"/>
<feature type="compositionally biased region" description="Low complexity" evidence="9">
    <location>
        <begin position="82"/>
        <end position="95"/>
    </location>
</feature>
<comment type="subunit">
    <text evidence="8">Heterohexamer.</text>
</comment>
<keyword evidence="2" id="KW-0479">Metal-binding</keyword>
<accession>A0A653DFK7</accession>
<keyword evidence="8" id="KW-0143">Chaperone</keyword>
<keyword evidence="6 8" id="KW-0496">Mitochondrion</keyword>
<evidence type="ECO:0000256" key="5">
    <source>
        <dbReference type="ARBA" id="ARBA00023010"/>
    </source>
</evidence>
<keyword evidence="8" id="KW-0999">Mitochondrion inner membrane</keyword>
<comment type="subcellular location">
    <subcellularLocation>
        <location evidence="8">Mitochondrion inner membrane</location>
        <topology evidence="8">Peripheral membrane protein</topology>
        <orientation evidence="8">Intermembrane side</orientation>
    </subcellularLocation>
</comment>
<name>A0A653DFK7_CALMS</name>
<evidence type="ECO:0000256" key="6">
    <source>
        <dbReference type="ARBA" id="ARBA00023128"/>
    </source>
</evidence>
<feature type="compositionally biased region" description="Polar residues" evidence="9">
    <location>
        <begin position="110"/>
        <end position="119"/>
    </location>
</feature>
<feature type="region of interest" description="Disordered" evidence="9">
    <location>
        <begin position="82"/>
        <end position="127"/>
    </location>
</feature>
<evidence type="ECO:0000259" key="10">
    <source>
        <dbReference type="Pfam" id="PF02953"/>
    </source>
</evidence>
<comment type="function">
    <text evidence="8">Mitochondrial intermembrane chaperone that participates in the import and insertion of some multi-pass transmembrane proteins into the mitochondrial inner membrane. Also required for the transfer of beta-barrel precursors from the TOM complex to the sorting and assembly machinery (SAM complex) of the outer membrane. Acts as a chaperone-like protein that protects the hydrophobic precursors from aggregation and guide them through the mitochondrial intermembrane space.</text>
</comment>
<dbReference type="GO" id="GO:0015031">
    <property type="term" value="P:protein transport"/>
    <property type="evidence" value="ECO:0007669"/>
    <property type="project" value="UniProtKB-KW"/>
</dbReference>
<dbReference type="EMBL" id="CAACVG010011700">
    <property type="protein sequence ID" value="VEN58636.1"/>
    <property type="molecule type" value="Genomic_DNA"/>
</dbReference>
<keyword evidence="7 8" id="KW-1015">Disulfide bond</keyword>
<dbReference type="InterPro" id="IPR035427">
    <property type="entry name" value="Tim10-like_dom_sf"/>
</dbReference>
<evidence type="ECO:0000256" key="3">
    <source>
        <dbReference type="ARBA" id="ARBA00022833"/>
    </source>
</evidence>
<evidence type="ECO:0000256" key="4">
    <source>
        <dbReference type="ARBA" id="ARBA00022927"/>
    </source>
</evidence>
<evidence type="ECO:0000313" key="12">
    <source>
        <dbReference type="Proteomes" id="UP000410492"/>
    </source>
</evidence>
<dbReference type="PANTHER" id="PTHR13172">
    <property type="entry name" value="MITOCHONDRIAL IMPORT INNER MEMBRANE TRANSLOCASE SUBUNIT TIM9B"/>
    <property type="match status" value="1"/>
</dbReference>
<dbReference type="Pfam" id="PF02953">
    <property type="entry name" value="zf-Tim10_DDP"/>
    <property type="match status" value="1"/>
</dbReference>
<dbReference type="GO" id="GO:0005743">
    <property type="term" value="C:mitochondrial inner membrane"/>
    <property type="evidence" value="ECO:0007669"/>
    <property type="project" value="UniProtKB-SubCell"/>
</dbReference>
<keyword evidence="5 8" id="KW-0811">Translocation</keyword>
<protein>
    <recommendedName>
        <fullName evidence="8">Mitochondrial import inner membrane translocase subunit</fullName>
    </recommendedName>
</protein>
<keyword evidence="8" id="KW-0472">Membrane</keyword>
<dbReference type="Proteomes" id="UP000410492">
    <property type="component" value="Unassembled WGS sequence"/>
</dbReference>
<proteinExistence type="inferred from homology"/>
<evidence type="ECO:0000256" key="1">
    <source>
        <dbReference type="ARBA" id="ARBA00022448"/>
    </source>
</evidence>